<dbReference type="GO" id="GO:0005737">
    <property type="term" value="C:cytoplasm"/>
    <property type="evidence" value="ECO:0000318"/>
    <property type="project" value="GO_Central"/>
</dbReference>
<dbReference type="EnsemblMetazoa" id="XM_030994948">
    <property type="protein sequence ID" value="XP_030850808"/>
    <property type="gene ID" value="LOC577740"/>
</dbReference>
<dbReference type="CDD" id="cd16442">
    <property type="entry name" value="BPL"/>
    <property type="match status" value="1"/>
</dbReference>
<comment type="similarity">
    <text evidence="1">Belongs to the biotin--protein ligase family.</text>
</comment>
<dbReference type="InterPro" id="IPR004408">
    <property type="entry name" value="Biotin_CoA_COase_ligase"/>
</dbReference>
<name>A0A7M7PFT0_STRPU</name>
<dbReference type="Pfam" id="PF02237">
    <property type="entry name" value="BPL_C"/>
    <property type="match status" value="1"/>
</dbReference>
<accession>A0A7M7PFT0</accession>
<evidence type="ECO:0000313" key="6">
    <source>
        <dbReference type="Proteomes" id="UP000007110"/>
    </source>
</evidence>
<evidence type="ECO:0000313" key="5">
    <source>
        <dbReference type="EnsemblMetazoa" id="XP_030850808"/>
    </source>
</evidence>
<feature type="region of interest" description="Disordered" evidence="3">
    <location>
        <begin position="313"/>
        <end position="344"/>
    </location>
</feature>
<organism evidence="5 6">
    <name type="scientific">Strongylocentrotus purpuratus</name>
    <name type="common">Purple sea urchin</name>
    <dbReference type="NCBI Taxonomy" id="7668"/>
    <lineage>
        <taxon>Eukaryota</taxon>
        <taxon>Metazoa</taxon>
        <taxon>Echinodermata</taxon>
        <taxon>Eleutherozoa</taxon>
        <taxon>Echinozoa</taxon>
        <taxon>Echinoidea</taxon>
        <taxon>Euechinoidea</taxon>
        <taxon>Echinacea</taxon>
        <taxon>Camarodonta</taxon>
        <taxon>Echinidea</taxon>
        <taxon>Strongylocentrotidae</taxon>
        <taxon>Strongylocentrotus</taxon>
    </lineage>
</organism>
<protein>
    <recommendedName>
        <fullName evidence="4">BPL/LPL catalytic domain-containing protein</fullName>
    </recommendedName>
</protein>
<evidence type="ECO:0000256" key="3">
    <source>
        <dbReference type="SAM" id="MobiDB-lite"/>
    </source>
</evidence>
<dbReference type="OrthoDB" id="10250105at2759"/>
<dbReference type="InterPro" id="IPR004143">
    <property type="entry name" value="BPL_LPL_catalytic"/>
</dbReference>
<dbReference type="PANTHER" id="PTHR12835:SF5">
    <property type="entry name" value="BIOTIN--PROTEIN LIGASE"/>
    <property type="match status" value="1"/>
</dbReference>
<dbReference type="OMA" id="VEHCPLH"/>
<dbReference type="KEGG" id="spu:577740"/>
<reference evidence="6" key="1">
    <citation type="submission" date="2015-02" db="EMBL/GenBank/DDBJ databases">
        <title>Genome sequencing for Strongylocentrotus purpuratus.</title>
        <authorList>
            <person name="Murali S."/>
            <person name="Liu Y."/>
            <person name="Vee V."/>
            <person name="English A."/>
            <person name="Wang M."/>
            <person name="Skinner E."/>
            <person name="Han Y."/>
            <person name="Muzny D.M."/>
            <person name="Worley K.C."/>
            <person name="Gibbs R.A."/>
        </authorList>
    </citation>
    <scope>NUCLEOTIDE SEQUENCE</scope>
</reference>
<evidence type="ECO:0000256" key="2">
    <source>
        <dbReference type="ARBA" id="ARBA00022598"/>
    </source>
</evidence>
<evidence type="ECO:0000256" key="1">
    <source>
        <dbReference type="ARBA" id="ARBA00009934"/>
    </source>
</evidence>
<dbReference type="InterPro" id="IPR045864">
    <property type="entry name" value="aa-tRNA-synth_II/BPL/LPL"/>
</dbReference>
<dbReference type="InterPro" id="IPR019197">
    <property type="entry name" value="Biotin-prot_ligase_N"/>
</dbReference>
<proteinExistence type="inferred from homology"/>
<sequence length="894" mass="98389">MLMTLCYIYLVHLWPRFHRRLKETILGTVEMYSGRASVAFRKLVPANIAEWAELPHQASLLCEALDPEMNTNVLEEARGKQMLIMEPKQSVDLSYDWTSFIGSSTPALKAPIPVAPASPTSSLYVLLEASPPKRDRYGRLALRKVPPDRVVKFSDLTTPLAWRSGEPFGILVQASKENFSRIGTAYLEGYLELDDGLLVNQLLTVEVKGQPFNLVDSRLKMGESPSGTMTPPIPASPHKGGKPQLNRQPHQSLRRKHSSEFLRKIEEQKLKSSGSWSSTGDANEDSVGGSPVDVTSASDGVFFQAGEEGANLSNGIGKLSRSGKHKDERDRARSMSNDSKPPNILVYTGSETEDEVFAAVQAALQHCLEQDKYVIYLLKPNTLSQPWSDNCALVVLAGEGNLPEEVTSKFVSHFQNGGRILNFGLPLSLGDVSFQVGAPTEKEVEATYQGIVKSQPYRVQGLSGPGRLHVNDGEGDENTRVSILAQDRILPMVVKASEKTKGGMAIFSQICFPEGHLEGTQEDMAIDMLVRLGLACVSSKTTSQHIIQLTPAYLLGINQANERFLKSVTSQKDSSSILRGTPVSLHFIYDPSGIKHVSPSLLPVVIGRKALPMGSLFSFDVYRNNLQTRILGNVVLYAEVLPTTMDVFDGFMFKVPDNIGCVCIATRMTGGKGRGGNRWLAPIGCAMFSLHVRIPLKTQLAEKLPFLQHIASAAVVEAIRSLKGYEDFDLRLKWPNDIYYGSKQKLGGVIVNSSCLDGVFHAVIGVGVNVSNSVPTTCINDLIHRHNEEKRTSLNPVSMEMVMARSITEMEKMIDAFQEKGVDSFLPVYYKRWLHSNAKIKLESEDGDEVTITGLDKTGFLQVKKKDGSIRSVQPDGNTFDMLKNLISMKPGKH</sequence>
<dbReference type="CTD" id="3141"/>
<dbReference type="Pfam" id="PF03099">
    <property type="entry name" value="BPL_LplA_LipB"/>
    <property type="match status" value="1"/>
</dbReference>
<evidence type="ECO:0000259" key="4">
    <source>
        <dbReference type="PROSITE" id="PS51733"/>
    </source>
</evidence>
<dbReference type="Gene3D" id="3.30.930.10">
    <property type="entry name" value="Bira Bifunctional Protein, Domain 2"/>
    <property type="match status" value="1"/>
</dbReference>
<dbReference type="InParanoid" id="A0A7M7PFT0"/>
<dbReference type="Proteomes" id="UP000007110">
    <property type="component" value="Unassembled WGS sequence"/>
</dbReference>
<feature type="region of interest" description="Disordered" evidence="3">
    <location>
        <begin position="218"/>
        <end position="257"/>
    </location>
</feature>
<dbReference type="RefSeq" id="XP_030850808.1">
    <property type="nucleotide sequence ID" value="XM_030994948.1"/>
</dbReference>
<keyword evidence="6" id="KW-1185">Reference proteome</keyword>
<feature type="compositionally biased region" description="Polar residues" evidence="3">
    <location>
        <begin position="272"/>
        <end position="281"/>
    </location>
</feature>
<feature type="domain" description="BPL/LPL catalytic" evidence="4">
    <location>
        <begin position="620"/>
        <end position="818"/>
    </location>
</feature>
<feature type="region of interest" description="Disordered" evidence="3">
    <location>
        <begin position="272"/>
        <end position="293"/>
    </location>
</feature>
<dbReference type="GeneID" id="577740"/>
<reference evidence="5" key="2">
    <citation type="submission" date="2021-01" db="UniProtKB">
        <authorList>
            <consortium name="EnsemblMetazoa"/>
        </authorList>
    </citation>
    <scope>IDENTIFICATION</scope>
</reference>
<dbReference type="PROSITE" id="PS51733">
    <property type="entry name" value="BPL_LPL_CATALYTIC"/>
    <property type="match status" value="1"/>
</dbReference>
<dbReference type="Pfam" id="PF09825">
    <property type="entry name" value="BPL_N"/>
    <property type="match status" value="1"/>
</dbReference>
<dbReference type="InterPro" id="IPR003142">
    <property type="entry name" value="BPL_C"/>
</dbReference>
<dbReference type="GO" id="GO:0004077">
    <property type="term" value="F:biotin--[biotin carboxyl-carrier protein] ligase activity"/>
    <property type="evidence" value="ECO:0000318"/>
    <property type="project" value="GO_Central"/>
</dbReference>
<dbReference type="SUPFAM" id="SSF55681">
    <property type="entry name" value="Class II aaRS and biotin synthetases"/>
    <property type="match status" value="1"/>
</dbReference>
<keyword evidence="2" id="KW-0436">Ligase</keyword>
<dbReference type="PANTHER" id="PTHR12835">
    <property type="entry name" value="BIOTIN PROTEIN LIGASE"/>
    <property type="match status" value="1"/>
</dbReference>
<dbReference type="NCBIfam" id="TIGR00121">
    <property type="entry name" value="birA_ligase"/>
    <property type="match status" value="1"/>
</dbReference>
<dbReference type="AlphaFoldDB" id="A0A7M7PFT0"/>